<dbReference type="Pfam" id="PF07596">
    <property type="entry name" value="SBP_bac_10"/>
    <property type="match status" value="1"/>
</dbReference>
<dbReference type="KEGG" id="pnd:Pla175_28090"/>
<sequence length="396" mass="41997">MRGAILPVITVCNAALGTGVPARRRGPSPRPGFTLVELLVVIAIIGILVAMLLPAVQSAREASRRSSCANNIRQLGIAALNFESGNRRLPPGFLGSKNYAFPNANAEGAGKFNQWVGVLAQLLPYVEAGAVHDRLTTDYGIGADQYDLNYWTSPNAWAAGQSRITNFRCPTVPDELPVDAVVDKVYVKDGGGSSSPVPVATFESPSGANYQQKSAVWPVPTGSVLGLTSYQGVWGVYGEVGPNARVVSADGTVFSVDRDLLGVFSIRSKTRMGQVTDGTSKTLMFGEAPGTIGSNFIDGVSGNRTGGFSQGVAWIGSCLLPTYLGLDLGRETQFAAAGDNPQYNTKWSYFGSMHPGVVQFTFVDGSTRSLTREIDVDLFKALSSMRGGELVSEDQL</sequence>
<dbReference type="Pfam" id="PF07963">
    <property type="entry name" value="N_methyl"/>
    <property type="match status" value="1"/>
</dbReference>
<proteinExistence type="predicted"/>
<keyword evidence="1" id="KW-0812">Transmembrane</keyword>
<keyword evidence="4" id="KW-1185">Reference proteome</keyword>
<evidence type="ECO:0000313" key="3">
    <source>
        <dbReference type="EMBL" id="QDU89419.1"/>
    </source>
</evidence>
<name>A0A518DD72_9BACT</name>
<organism evidence="3 4">
    <name type="scientific">Pirellulimonas nuda</name>
    <dbReference type="NCBI Taxonomy" id="2528009"/>
    <lineage>
        <taxon>Bacteria</taxon>
        <taxon>Pseudomonadati</taxon>
        <taxon>Planctomycetota</taxon>
        <taxon>Planctomycetia</taxon>
        <taxon>Pirellulales</taxon>
        <taxon>Lacipirellulaceae</taxon>
        <taxon>Pirellulimonas</taxon>
    </lineage>
</organism>
<reference evidence="3 4" key="1">
    <citation type="submission" date="2019-02" db="EMBL/GenBank/DDBJ databases">
        <title>Deep-cultivation of Planctomycetes and their phenomic and genomic characterization uncovers novel biology.</title>
        <authorList>
            <person name="Wiegand S."/>
            <person name="Jogler M."/>
            <person name="Boedeker C."/>
            <person name="Pinto D."/>
            <person name="Vollmers J."/>
            <person name="Rivas-Marin E."/>
            <person name="Kohn T."/>
            <person name="Peeters S.H."/>
            <person name="Heuer A."/>
            <person name="Rast P."/>
            <person name="Oberbeckmann S."/>
            <person name="Bunk B."/>
            <person name="Jeske O."/>
            <person name="Meyerdierks A."/>
            <person name="Storesund J.E."/>
            <person name="Kallscheuer N."/>
            <person name="Luecker S."/>
            <person name="Lage O.M."/>
            <person name="Pohl T."/>
            <person name="Merkel B.J."/>
            <person name="Hornburger P."/>
            <person name="Mueller R.-W."/>
            <person name="Bruemmer F."/>
            <person name="Labrenz M."/>
            <person name="Spormann A.M."/>
            <person name="Op den Camp H."/>
            <person name="Overmann J."/>
            <person name="Amann R."/>
            <person name="Jetten M.S.M."/>
            <person name="Mascher T."/>
            <person name="Medema M.H."/>
            <person name="Devos D.P."/>
            <person name="Kaster A.-K."/>
            <person name="Ovreas L."/>
            <person name="Rohde M."/>
            <person name="Galperin M.Y."/>
            <person name="Jogler C."/>
        </authorList>
    </citation>
    <scope>NUCLEOTIDE SEQUENCE [LARGE SCALE GENOMIC DNA]</scope>
    <source>
        <strain evidence="3 4">Pla175</strain>
    </source>
</reference>
<dbReference type="Proteomes" id="UP000317429">
    <property type="component" value="Chromosome"/>
</dbReference>
<feature type="domain" description="DUF1559" evidence="2">
    <location>
        <begin position="57"/>
        <end position="376"/>
    </location>
</feature>
<dbReference type="OrthoDB" id="255848at2"/>
<protein>
    <recommendedName>
        <fullName evidence="2">DUF1559 domain-containing protein</fullName>
    </recommendedName>
</protein>
<dbReference type="EMBL" id="CP036291">
    <property type="protein sequence ID" value="QDU89419.1"/>
    <property type="molecule type" value="Genomic_DNA"/>
</dbReference>
<keyword evidence="1" id="KW-1133">Transmembrane helix</keyword>
<dbReference type="SUPFAM" id="SSF54523">
    <property type="entry name" value="Pili subunits"/>
    <property type="match status" value="1"/>
</dbReference>
<dbReference type="PANTHER" id="PTHR30093">
    <property type="entry name" value="GENERAL SECRETION PATHWAY PROTEIN G"/>
    <property type="match status" value="1"/>
</dbReference>
<dbReference type="RefSeq" id="WP_145285907.1">
    <property type="nucleotide sequence ID" value="NZ_CP036291.1"/>
</dbReference>
<feature type="transmembrane region" description="Helical" evidence="1">
    <location>
        <begin position="33"/>
        <end position="56"/>
    </location>
</feature>
<dbReference type="Gene3D" id="3.30.700.10">
    <property type="entry name" value="Glycoprotein, Type 4 Pilin"/>
    <property type="match status" value="1"/>
</dbReference>
<dbReference type="PANTHER" id="PTHR30093:SF2">
    <property type="entry name" value="TYPE II SECRETION SYSTEM PROTEIN H"/>
    <property type="match status" value="1"/>
</dbReference>
<dbReference type="AlphaFoldDB" id="A0A518DD72"/>
<evidence type="ECO:0000313" key="4">
    <source>
        <dbReference type="Proteomes" id="UP000317429"/>
    </source>
</evidence>
<dbReference type="NCBIfam" id="TIGR02532">
    <property type="entry name" value="IV_pilin_GFxxxE"/>
    <property type="match status" value="1"/>
</dbReference>
<keyword evidence="1" id="KW-0472">Membrane</keyword>
<dbReference type="InterPro" id="IPR045584">
    <property type="entry name" value="Pilin-like"/>
</dbReference>
<dbReference type="InterPro" id="IPR011453">
    <property type="entry name" value="DUF1559"/>
</dbReference>
<dbReference type="NCBIfam" id="TIGR04294">
    <property type="entry name" value="pre_pil_HX9DG"/>
    <property type="match status" value="1"/>
</dbReference>
<evidence type="ECO:0000259" key="2">
    <source>
        <dbReference type="Pfam" id="PF07596"/>
    </source>
</evidence>
<dbReference type="InterPro" id="IPR027558">
    <property type="entry name" value="Pre_pil_HX9DG_C"/>
</dbReference>
<evidence type="ECO:0000256" key="1">
    <source>
        <dbReference type="SAM" id="Phobius"/>
    </source>
</evidence>
<dbReference type="InterPro" id="IPR012902">
    <property type="entry name" value="N_methyl_site"/>
</dbReference>
<accession>A0A518DD72</accession>
<gene>
    <name evidence="3" type="ORF">Pla175_28090</name>
</gene>